<feature type="compositionally biased region" description="Basic residues" evidence="1">
    <location>
        <begin position="9"/>
        <end position="28"/>
    </location>
</feature>
<evidence type="ECO:0000256" key="1">
    <source>
        <dbReference type="SAM" id="MobiDB-lite"/>
    </source>
</evidence>
<dbReference type="Gramene" id="OPUNC11G10950.1">
    <property type="protein sequence ID" value="OPUNC11G10950.1"/>
    <property type="gene ID" value="OPUNC11G10950"/>
</dbReference>
<keyword evidence="3" id="KW-1185">Reference proteome</keyword>
<protein>
    <submittedName>
        <fullName evidence="2">Uncharacterized protein</fullName>
    </submittedName>
</protein>
<accession>A0A0E0MFA6</accession>
<reference evidence="2" key="1">
    <citation type="submission" date="2015-04" db="UniProtKB">
        <authorList>
            <consortium name="EnsemblPlants"/>
        </authorList>
    </citation>
    <scope>IDENTIFICATION</scope>
</reference>
<dbReference type="Proteomes" id="UP000026962">
    <property type="component" value="Chromosome 11"/>
</dbReference>
<name>A0A0E0MFA6_ORYPU</name>
<proteinExistence type="predicted"/>
<dbReference type="EnsemblPlants" id="OPUNC11G10950.1">
    <property type="protein sequence ID" value="OPUNC11G10950.1"/>
    <property type="gene ID" value="OPUNC11G10950"/>
</dbReference>
<reference evidence="2" key="2">
    <citation type="submission" date="2018-05" db="EMBL/GenBank/DDBJ databases">
        <title>OpunRS2 (Oryza punctata Reference Sequence Version 2).</title>
        <authorList>
            <person name="Zhang J."/>
            <person name="Kudrna D."/>
            <person name="Lee S."/>
            <person name="Talag J."/>
            <person name="Welchert J."/>
            <person name="Wing R.A."/>
        </authorList>
    </citation>
    <scope>NUCLEOTIDE SEQUENCE [LARGE SCALE GENOMIC DNA]</scope>
</reference>
<dbReference type="AlphaFoldDB" id="A0A0E0MFA6"/>
<dbReference type="HOGENOM" id="CLU_2444677_0_0_1"/>
<sequence length="94" mass="11007">MWEQEAAALRRKEKRKTRHRGAHARWEKKRNESMSLTREYMSFIGLDTSLKEKHVTCRSREGPGPRQVKSQVSTLFSVKNVSSIRVKRGPRNPD</sequence>
<organism evidence="2">
    <name type="scientific">Oryza punctata</name>
    <name type="common">Red rice</name>
    <dbReference type="NCBI Taxonomy" id="4537"/>
    <lineage>
        <taxon>Eukaryota</taxon>
        <taxon>Viridiplantae</taxon>
        <taxon>Streptophyta</taxon>
        <taxon>Embryophyta</taxon>
        <taxon>Tracheophyta</taxon>
        <taxon>Spermatophyta</taxon>
        <taxon>Magnoliopsida</taxon>
        <taxon>Liliopsida</taxon>
        <taxon>Poales</taxon>
        <taxon>Poaceae</taxon>
        <taxon>BOP clade</taxon>
        <taxon>Oryzoideae</taxon>
        <taxon>Oryzeae</taxon>
        <taxon>Oryzinae</taxon>
        <taxon>Oryza</taxon>
    </lineage>
</organism>
<evidence type="ECO:0000313" key="3">
    <source>
        <dbReference type="Proteomes" id="UP000026962"/>
    </source>
</evidence>
<evidence type="ECO:0000313" key="2">
    <source>
        <dbReference type="EnsemblPlants" id="OPUNC11G10950.1"/>
    </source>
</evidence>
<feature type="region of interest" description="Disordered" evidence="1">
    <location>
        <begin position="1"/>
        <end position="30"/>
    </location>
</feature>